<feature type="domain" description="ABC transmembrane type-1" evidence="9">
    <location>
        <begin position="13"/>
        <end position="294"/>
    </location>
</feature>
<evidence type="ECO:0000259" key="9">
    <source>
        <dbReference type="PROSITE" id="PS50929"/>
    </source>
</evidence>
<dbReference type="AlphaFoldDB" id="A0AA37N3V2"/>
<keyword evidence="2 7" id="KW-0812">Transmembrane</keyword>
<evidence type="ECO:0000256" key="4">
    <source>
        <dbReference type="ARBA" id="ARBA00022840"/>
    </source>
</evidence>
<feature type="transmembrane region" description="Helical" evidence="7">
    <location>
        <begin position="12"/>
        <end position="36"/>
    </location>
</feature>
<dbReference type="GO" id="GO:0005886">
    <property type="term" value="C:plasma membrane"/>
    <property type="evidence" value="ECO:0007669"/>
    <property type="project" value="UniProtKB-SubCell"/>
</dbReference>
<organism evidence="10 11">
    <name type="scientific">Hungatella hathewayi</name>
    <dbReference type="NCBI Taxonomy" id="154046"/>
    <lineage>
        <taxon>Bacteria</taxon>
        <taxon>Bacillati</taxon>
        <taxon>Bacillota</taxon>
        <taxon>Clostridia</taxon>
        <taxon>Lachnospirales</taxon>
        <taxon>Lachnospiraceae</taxon>
        <taxon>Hungatella</taxon>
    </lineage>
</organism>
<evidence type="ECO:0000256" key="7">
    <source>
        <dbReference type="SAM" id="Phobius"/>
    </source>
</evidence>
<dbReference type="InterPro" id="IPR011527">
    <property type="entry name" value="ABC1_TM_dom"/>
</dbReference>
<feature type="transmembrane region" description="Helical" evidence="7">
    <location>
        <begin position="149"/>
        <end position="173"/>
    </location>
</feature>
<sequence>MIRYLKQYKFLLFLTVLFTAISSLSYVFIAILLQQVMDIVDMGDMDGFIRILLFSLAYFALMGVFMYLQSLFSKKFVCKIMKSVRSKTFMGIEKHTIEDYSKNNTADYLSAITNDVKMIEDNFLLPLLQVIQYTIIFIASLAVMIYFDIIVTVCVIIAISIMLIVPSLFGGLLSKRQDKYSDMLSSFTNHVKDLLSGFEIIKSYRMKEYVLSRFETSNEDTIKAKYSVDKAIAANEAVSMVLALLVQVVVVFLSAYFIIIGRISAGALLGMVQVSSNLANPLLIIFSNIPKIKSIKPIAQKLNEFSDYRKQDTDTKKSPTFNEMICVEDLHFSYDKENEVISGISLSIKKGKKYAFVGKSGCGKSTLIKLIAGYYSDFKGNVLYDEDNLSIVDVDKITALSSIIHQNVYMFDESILDNICLHEDYSKEELQSALSDSGLLHFIEQVPNGLEYHVGENGNNLSGGQKQRIAVARALIRKKPLLILDEGTSAIDMQTAYDIESRLLEISDLTLLTITHNMSKDILELYDEIIFMADGKIIEHGTFETLIDKHAAFYDFYQLKK</sequence>
<dbReference type="Pfam" id="PF00664">
    <property type="entry name" value="ABC_membrane"/>
    <property type="match status" value="1"/>
</dbReference>
<dbReference type="GO" id="GO:0005524">
    <property type="term" value="F:ATP binding"/>
    <property type="evidence" value="ECO:0007669"/>
    <property type="project" value="UniProtKB-KW"/>
</dbReference>
<feature type="domain" description="ABC transporter" evidence="8">
    <location>
        <begin position="325"/>
        <end position="559"/>
    </location>
</feature>
<dbReference type="InterPro" id="IPR003439">
    <property type="entry name" value="ABC_transporter-like_ATP-bd"/>
</dbReference>
<dbReference type="PANTHER" id="PTHR43394">
    <property type="entry name" value="ATP-DEPENDENT PERMEASE MDL1, MITOCHONDRIAL"/>
    <property type="match status" value="1"/>
</dbReference>
<dbReference type="SUPFAM" id="SSF52540">
    <property type="entry name" value="P-loop containing nucleoside triphosphate hydrolases"/>
    <property type="match status" value="1"/>
</dbReference>
<dbReference type="InterPro" id="IPR039421">
    <property type="entry name" value="Type_1_exporter"/>
</dbReference>
<dbReference type="PROSITE" id="PS50929">
    <property type="entry name" value="ABC_TM1F"/>
    <property type="match status" value="1"/>
</dbReference>
<keyword evidence="5 7" id="KW-1133">Transmembrane helix</keyword>
<dbReference type="InterPro" id="IPR027417">
    <property type="entry name" value="P-loop_NTPase"/>
</dbReference>
<dbReference type="PROSITE" id="PS00211">
    <property type="entry name" value="ABC_TRANSPORTER_1"/>
    <property type="match status" value="1"/>
</dbReference>
<evidence type="ECO:0000256" key="6">
    <source>
        <dbReference type="ARBA" id="ARBA00023136"/>
    </source>
</evidence>
<dbReference type="EMBL" id="BQNJ01000001">
    <property type="protein sequence ID" value="GKH01238.1"/>
    <property type="molecule type" value="Genomic_DNA"/>
</dbReference>
<accession>A0AA37N3V2</accession>
<keyword evidence="3" id="KW-0547">Nucleotide-binding</keyword>
<dbReference type="SMART" id="SM00382">
    <property type="entry name" value="AAA"/>
    <property type="match status" value="1"/>
</dbReference>
<feature type="transmembrane region" description="Helical" evidence="7">
    <location>
        <begin position="48"/>
        <end position="72"/>
    </location>
</feature>
<comment type="subcellular location">
    <subcellularLocation>
        <location evidence="1">Cell membrane</location>
        <topology evidence="1">Multi-pass membrane protein</topology>
    </subcellularLocation>
</comment>
<protein>
    <submittedName>
        <fullName evidence="10">ABC transporter permease</fullName>
    </submittedName>
</protein>
<comment type="caution">
    <text evidence="10">The sequence shown here is derived from an EMBL/GenBank/DDBJ whole genome shotgun (WGS) entry which is preliminary data.</text>
</comment>
<dbReference type="Gene3D" id="3.40.50.300">
    <property type="entry name" value="P-loop containing nucleotide triphosphate hydrolases"/>
    <property type="match status" value="1"/>
</dbReference>
<evidence type="ECO:0000256" key="5">
    <source>
        <dbReference type="ARBA" id="ARBA00022989"/>
    </source>
</evidence>
<evidence type="ECO:0000313" key="10">
    <source>
        <dbReference type="EMBL" id="GKH01238.1"/>
    </source>
</evidence>
<reference evidence="10" key="1">
    <citation type="submission" date="2022-01" db="EMBL/GenBank/DDBJ databases">
        <title>Novel bile acid biosynthetic pathways are enriched in the microbiome of centenarians.</title>
        <authorList>
            <person name="Sato Y."/>
            <person name="Atarashi K."/>
            <person name="Plichta R.D."/>
            <person name="Arai Y."/>
            <person name="Sasajima S."/>
            <person name="Kearney M.S."/>
            <person name="Suda W."/>
            <person name="Takeshita K."/>
            <person name="Sasaki T."/>
            <person name="Okamoto S."/>
            <person name="Skelly N.A."/>
            <person name="Okamura Y."/>
            <person name="Vlamakis H."/>
            <person name="Li Y."/>
            <person name="Tanoue T."/>
            <person name="Takei H."/>
            <person name="Nittono H."/>
            <person name="Narushima S."/>
            <person name="Irie J."/>
            <person name="Itoh H."/>
            <person name="Moriya K."/>
            <person name="Sugiura Y."/>
            <person name="Suematsu M."/>
            <person name="Moritoki N."/>
            <person name="Shibata S."/>
            <person name="Littman R.D."/>
            <person name="Fischbach A.M."/>
            <person name="Uwamino Y."/>
            <person name="Inoue T."/>
            <person name="Honda A."/>
            <person name="Hattori M."/>
            <person name="Murai T."/>
            <person name="Xavier J.R."/>
            <person name="Hirose N."/>
            <person name="Honda K."/>
        </authorList>
    </citation>
    <scope>NUCLEOTIDE SEQUENCE</scope>
    <source>
        <strain evidence="10">CE91-St55</strain>
    </source>
</reference>
<keyword evidence="4" id="KW-0067">ATP-binding</keyword>
<dbReference type="SUPFAM" id="SSF90123">
    <property type="entry name" value="ABC transporter transmembrane region"/>
    <property type="match status" value="1"/>
</dbReference>
<name>A0AA37N3V2_9FIRM</name>
<dbReference type="Pfam" id="PF00005">
    <property type="entry name" value="ABC_tran"/>
    <property type="match status" value="1"/>
</dbReference>
<evidence type="ECO:0000256" key="2">
    <source>
        <dbReference type="ARBA" id="ARBA00022692"/>
    </source>
</evidence>
<dbReference type="GO" id="GO:0016887">
    <property type="term" value="F:ATP hydrolysis activity"/>
    <property type="evidence" value="ECO:0007669"/>
    <property type="project" value="InterPro"/>
</dbReference>
<dbReference type="InterPro" id="IPR003593">
    <property type="entry name" value="AAA+_ATPase"/>
</dbReference>
<dbReference type="GO" id="GO:0015421">
    <property type="term" value="F:ABC-type oligopeptide transporter activity"/>
    <property type="evidence" value="ECO:0007669"/>
    <property type="project" value="TreeGrafter"/>
</dbReference>
<evidence type="ECO:0000256" key="1">
    <source>
        <dbReference type="ARBA" id="ARBA00004651"/>
    </source>
</evidence>
<gene>
    <name evidence="10" type="ORF">CE91St55_32190</name>
</gene>
<dbReference type="Gene3D" id="1.20.1560.10">
    <property type="entry name" value="ABC transporter type 1, transmembrane domain"/>
    <property type="match status" value="1"/>
</dbReference>
<evidence type="ECO:0000256" key="3">
    <source>
        <dbReference type="ARBA" id="ARBA00022741"/>
    </source>
</evidence>
<evidence type="ECO:0000259" key="8">
    <source>
        <dbReference type="PROSITE" id="PS50893"/>
    </source>
</evidence>
<feature type="transmembrane region" description="Helical" evidence="7">
    <location>
        <begin position="237"/>
        <end position="259"/>
    </location>
</feature>
<dbReference type="PANTHER" id="PTHR43394:SF1">
    <property type="entry name" value="ATP-BINDING CASSETTE SUB-FAMILY B MEMBER 10, MITOCHONDRIAL"/>
    <property type="match status" value="1"/>
</dbReference>
<dbReference type="InterPro" id="IPR017871">
    <property type="entry name" value="ABC_transporter-like_CS"/>
</dbReference>
<dbReference type="InterPro" id="IPR036640">
    <property type="entry name" value="ABC1_TM_sf"/>
</dbReference>
<dbReference type="PROSITE" id="PS50893">
    <property type="entry name" value="ABC_TRANSPORTER_2"/>
    <property type="match status" value="1"/>
</dbReference>
<feature type="transmembrane region" description="Helical" evidence="7">
    <location>
        <begin position="123"/>
        <end position="143"/>
    </location>
</feature>
<evidence type="ECO:0000313" key="11">
    <source>
        <dbReference type="Proteomes" id="UP001055091"/>
    </source>
</evidence>
<dbReference type="Proteomes" id="UP001055091">
    <property type="component" value="Unassembled WGS sequence"/>
</dbReference>
<proteinExistence type="predicted"/>
<dbReference type="RefSeq" id="WP_004613358.1">
    <property type="nucleotide sequence ID" value="NZ_BQNJ01000001.1"/>
</dbReference>
<keyword evidence="6 7" id="KW-0472">Membrane</keyword>